<reference evidence="1 2" key="1">
    <citation type="submission" date="2024-04" db="EMBL/GenBank/DDBJ databases">
        <title>Tritrichomonas musculus Genome.</title>
        <authorList>
            <person name="Alves-Ferreira E."/>
            <person name="Grigg M."/>
            <person name="Lorenzi H."/>
            <person name="Galac M."/>
        </authorList>
    </citation>
    <scope>NUCLEOTIDE SEQUENCE [LARGE SCALE GENOMIC DNA]</scope>
    <source>
        <strain evidence="1 2">EAF2021</strain>
    </source>
</reference>
<evidence type="ECO:0000313" key="2">
    <source>
        <dbReference type="Proteomes" id="UP001470230"/>
    </source>
</evidence>
<accession>A0ABR2JE34</accession>
<sequence>MGERPYSLQKSELPEWESMTKSNYHSKSTAGIYGACLQILNFGHKGVSLSSQRIHLTSNYNAIILRQKVTITRKKEIKLPREKVKSILTWVRKVSFFGHKKEELLMNLEVLMHSM</sequence>
<dbReference type="Proteomes" id="UP001470230">
    <property type="component" value="Unassembled WGS sequence"/>
</dbReference>
<evidence type="ECO:0000313" key="1">
    <source>
        <dbReference type="EMBL" id="KAK8876199.1"/>
    </source>
</evidence>
<comment type="caution">
    <text evidence="1">The sequence shown here is derived from an EMBL/GenBank/DDBJ whole genome shotgun (WGS) entry which is preliminary data.</text>
</comment>
<protein>
    <submittedName>
        <fullName evidence="1">Uncharacterized protein</fullName>
    </submittedName>
</protein>
<proteinExistence type="predicted"/>
<keyword evidence="2" id="KW-1185">Reference proteome</keyword>
<gene>
    <name evidence="1" type="ORF">M9Y10_006389</name>
</gene>
<name>A0ABR2JE34_9EUKA</name>
<dbReference type="EMBL" id="JAPFFF010000012">
    <property type="protein sequence ID" value="KAK8876199.1"/>
    <property type="molecule type" value="Genomic_DNA"/>
</dbReference>
<organism evidence="1 2">
    <name type="scientific">Tritrichomonas musculus</name>
    <dbReference type="NCBI Taxonomy" id="1915356"/>
    <lineage>
        <taxon>Eukaryota</taxon>
        <taxon>Metamonada</taxon>
        <taxon>Parabasalia</taxon>
        <taxon>Tritrichomonadida</taxon>
        <taxon>Tritrichomonadidae</taxon>
        <taxon>Tritrichomonas</taxon>
    </lineage>
</organism>